<name>A0A9J6CF70_POLVA</name>
<dbReference type="OrthoDB" id="1431247at2759"/>
<reference evidence="1" key="1">
    <citation type="submission" date="2021-03" db="EMBL/GenBank/DDBJ databases">
        <title>Chromosome level genome of the anhydrobiotic midge Polypedilum vanderplanki.</title>
        <authorList>
            <person name="Yoshida Y."/>
            <person name="Kikawada T."/>
            <person name="Gusev O."/>
        </authorList>
    </citation>
    <scope>NUCLEOTIDE SEQUENCE</scope>
    <source>
        <strain evidence="1">NIAS01</strain>
        <tissue evidence="1">Whole body or cell culture</tissue>
    </source>
</reference>
<proteinExistence type="predicted"/>
<comment type="caution">
    <text evidence="1">The sequence shown here is derived from an EMBL/GenBank/DDBJ whole genome shotgun (WGS) entry which is preliminary data.</text>
</comment>
<gene>
    <name evidence="1" type="ORF">PVAND_010315</name>
</gene>
<dbReference type="Proteomes" id="UP001107558">
    <property type="component" value="Chromosome 1"/>
</dbReference>
<sequence>MSLCPYFNMDPTSFFDDALEPRFGVPLLPSDFHSERIVPRLHRNHHLPTGYRRPWALSHHIQSKDSAAKDLKMMHFTKDGFQAAVDVHHLS</sequence>
<accession>A0A9J6CF70</accession>
<keyword evidence="2" id="KW-1185">Reference proteome</keyword>
<dbReference type="AlphaFoldDB" id="A0A9J6CF70"/>
<dbReference type="EMBL" id="JADBJN010000001">
    <property type="protein sequence ID" value="KAG5680833.1"/>
    <property type="molecule type" value="Genomic_DNA"/>
</dbReference>
<evidence type="ECO:0000313" key="2">
    <source>
        <dbReference type="Proteomes" id="UP001107558"/>
    </source>
</evidence>
<evidence type="ECO:0000313" key="1">
    <source>
        <dbReference type="EMBL" id="KAG5680833.1"/>
    </source>
</evidence>
<protein>
    <submittedName>
        <fullName evidence="1">Uncharacterized protein</fullName>
    </submittedName>
</protein>
<organism evidence="1 2">
    <name type="scientific">Polypedilum vanderplanki</name>
    <name type="common">Sleeping chironomid midge</name>
    <dbReference type="NCBI Taxonomy" id="319348"/>
    <lineage>
        <taxon>Eukaryota</taxon>
        <taxon>Metazoa</taxon>
        <taxon>Ecdysozoa</taxon>
        <taxon>Arthropoda</taxon>
        <taxon>Hexapoda</taxon>
        <taxon>Insecta</taxon>
        <taxon>Pterygota</taxon>
        <taxon>Neoptera</taxon>
        <taxon>Endopterygota</taxon>
        <taxon>Diptera</taxon>
        <taxon>Nematocera</taxon>
        <taxon>Chironomoidea</taxon>
        <taxon>Chironomidae</taxon>
        <taxon>Chironominae</taxon>
        <taxon>Polypedilum</taxon>
        <taxon>Polypedilum</taxon>
    </lineage>
</organism>